<proteinExistence type="predicted"/>
<feature type="region of interest" description="Disordered" evidence="1">
    <location>
        <begin position="26"/>
        <end position="101"/>
    </location>
</feature>
<reference evidence="2 3" key="1">
    <citation type="submission" date="2019-06" db="EMBL/GenBank/DDBJ databases">
        <title>A chromosomal-level reference genome of Carpinus fangiana (Coryloideae, Betulaceae).</title>
        <authorList>
            <person name="Yang X."/>
            <person name="Wang Z."/>
            <person name="Zhang L."/>
            <person name="Hao G."/>
            <person name="Liu J."/>
            <person name="Yang Y."/>
        </authorList>
    </citation>
    <scope>NUCLEOTIDE SEQUENCE [LARGE SCALE GENOMIC DNA]</scope>
    <source>
        <strain evidence="2">Cfa_2016G</strain>
        <tissue evidence="2">Leaf</tissue>
    </source>
</reference>
<name>A0A5N6RGS4_9ROSI</name>
<dbReference type="AlphaFoldDB" id="A0A5N6RGS4"/>
<sequence length="101" mass="11426">MGCGKSKSKDPDVFSVVHQKNVLTSCSTTRSKGDNNGALEKEMMPRADEEKPVREEHDDVPDKEKLIAVEKPDSDDDEIETYYSAEEEPEPEDKEHFLKGK</sequence>
<dbReference type="Proteomes" id="UP000327013">
    <property type="component" value="Chromosome 7"/>
</dbReference>
<protein>
    <submittedName>
        <fullName evidence="2">Uncharacterized protein</fullName>
    </submittedName>
</protein>
<accession>A0A5N6RGS4</accession>
<evidence type="ECO:0000313" key="3">
    <source>
        <dbReference type="Proteomes" id="UP000327013"/>
    </source>
</evidence>
<organism evidence="2 3">
    <name type="scientific">Carpinus fangiana</name>
    <dbReference type="NCBI Taxonomy" id="176857"/>
    <lineage>
        <taxon>Eukaryota</taxon>
        <taxon>Viridiplantae</taxon>
        <taxon>Streptophyta</taxon>
        <taxon>Embryophyta</taxon>
        <taxon>Tracheophyta</taxon>
        <taxon>Spermatophyta</taxon>
        <taxon>Magnoliopsida</taxon>
        <taxon>eudicotyledons</taxon>
        <taxon>Gunneridae</taxon>
        <taxon>Pentapetalae</taxon>
        <taxon>rosids</taxon>
        <taxon>fabids</taxon>
        <taxon>Fagales</taxon>
        <taxon>Betulaceae</taxon>
        <taxon>Carpinus</taxon>
    </lineage>
</organism>
<keyword evidence="3" id="KW-1185">Reference proteome</keyword>
<evidence type="ECO:0000313" key="2">
    <source>
        <dbReference type="EMBL" id="KAE8098684.1"/>
    </source>
</evidence>
<feature type="compositionally biased region" description="Basic and acidic residues" evidence="1">
    <location>
        <begin position="39"/>
        <end position="72"/>
    </location>
</feature>
<evidence type="ECO:0000256" key="1">
    <source>
        <dbReference type="SAM" id="MobiDB-lite"/>
    </source>
</evidence>
<feature type="compositionally biased region" description="Acidic residues" evidence="1">
    <location>
        <begin position="73"/>
        <end position="92"/>
    </location>
</feature>
<dbReference type="EMBL" id="CM017327">
    <property type="protein sequence ID" value="KAE8098684.1"/>
    <property type="molecule type" value="Genomic_DNA"/>
</dbReference>
<dbReference type="OrthoDB" id="1710722at2759"/>
<gene>
    <name evidence="2" type="ORF">FH972_016728</name>
</gene>